<dbReference type="Gene3D" id="3.90.180.10">
    <property type="entry name" value="Medium-chain alcohol dehydrogenases, catalytic domain"/>
    <property type="match status" value="1"/>
</dbReference>
<dbReference type="InterPro" id="IPR013149">
    <property type="entry name" value="ADH-like_C"/>
</dbReference>
<proteinExistence type="predicted"/>
<dbReference type="AlphaFoldDB" id="A0A6G7VRI6"/>
<dbReference type="InterPro" id="IPR051397">
    <property type="entry name" value="Zn-ADH-like_protein"/>
</dbReference>
<accession>A0A6G7VRI6</accession>
<dbReference type="KEGG" id="mon:G8E03_16925"/>
<dbReference type="CDD" id="cd08241">
    <property type="entry name" value="QOR1"/>
    <property type="match status" value="1"/>
</dbReference>
<organism evidence="2 3">
    <name type="scientific">Pontivivens nitratireducens</name>
    <dbReference type="NCBI Taxonomy" id="2758038"/>
    <lineage>
        <taxon>Bacteria</taxon>
        <taxon>Pseudomonadati</taxon>
        <taxon>Pseudomonadota</taxon>
        <taxon>Alphaproteobacteria</taxon>
        <taxon>Rhodobacterales</taxon>
        <taxon>Paracoccaceae</taxon>
        <taxon>Pontivivens</taxon>
    </lineage>
</organism>
<dbReference type="Gene3D" id="3.40.50.720">
    <property type="entry name" value="NAD(P)-binding Rossmann-like Domain"/>
    <property type="match status" value="1"/>
</dbReference>
<protein>
    <submittedName>
        <fullName evidence="2">NADPH:quinone oxidoreductase family protein</fullName>
    </submittedName>
</protein>
<sequence>MSLPKSMKALVLRDYAGWQSAAVEDVPLPVPGERDVLIKVAAASLNFADLLMMEGKYQVKPDLPFIAGRDAAGVVVAAGPGVTGFKVGDRVCTQDSTGAFAEYDCSPDWSCTVLPPEIGFEDAAACATAIATVAGAMKLRADLKPGQSVIITGATGGVGSMAIQYALLLGVRPIAVVSNEEKAALARSLGAEAVVLTAGMADPVQEVRLAIREQGFHHVDAIIDMVGGNVGEGALRCVRPGGRYVIVGFASGDLPTLNAGYLLVKDVMVFGSSLQRLMRARDPELTQAVHDAFAALAVGKLKSQIDEIFPLSDSAAGFERMARRQALGKVVFSVGAAD</sequence>
<dbReference type="GO" id="GO:0016491">
    <property type="term" value="F:oxidoreductase activity"/>
    <property type="evidence" value="ECO:0007669"/>
    <property type="project" value="InterPro"/>
</dbReference>
<dbReference type="SUPFAM" id="SSF51735">
    <property type="entry name" value="NAD(P)-binding Rossmann-fold domains"/>
    <property type="match status" value="1"/>
</dbReference>
<dbReference type="InterPro" id="IPR036291">
    <property type="entry name" value="NAD(P)-bd_dom_sf"/>
</dbReference>
<keyword evidence="2" id="KW-0614">Plasmid</keyword>
<dbReference type="InterPro" id="IPR020843">
    <property type="entry name" value="ER"/>
</dbReference>
<dbReference type="RefSeq" id="WP_166195438.1">
    <property type="nucleotide sequence ID" value="NZ_CP049816.1"/>
</dbReference>
<reference evidence="2 3" key="1">
    <citation type="submission" date="2020-03" db="EMBL/GenBank/DDBJ databases">
        <title>Complete genome sequence of Monaibacterium sp. ALG8 with diverse plasmids.</title>
        <authorList>
            <person name="Sun C."/>
        </authorList>
    </citation>
    <scope>NUCLEOTIDE SEQUENCE [LARGE SCALE GENOMIC DNA]</scope>
    <source>
        <strain evidence="2 3">ALG8</strain>
        <plasmid evidence="2 3">unnamed5</plasmid>
    </source>
</reference>
<dbReference type="EMBL" id="CP049816">
    <property type="protein sequence ID" value="QIK42532.1"/>
    <property type="molecule type" value="Genomic_DNA"/>
</dbReference>
<dbReference type="Proteomes" id="UP000500791">
    <property type="component" value="Plasmid unnamed5"/>
</dbReference>
<geneLocation type="plasmid" evidence="2 3">
    <name>unnamed5</name>
</geneLocation>
<feature type="domain" description="Enoyl reductase (ER)" evidence="1">
    <location>
        <begin position="17"/>
        <end position="332"/>
    </location>
</feature>
<dbReference type="SUPFAM" id="SSF50129">
    <property type="entry name" value="GroES-like"/>
    <property type="match status" value="1"/>
</dbReference>
<evidence type="ECO:0000313" key="2">
    <source>
        <dbReference type="EMBL" id="QIK42532.1"/>
    </source>
</evidence>
<gene>
    <name evidence="2" type="ORF">G8E03_16925</name>
</gene>
<dbReference type="Pfam" id="PF08240">
    <property type="entry name" value="ADH_N"/>
    <property type="match status" value="1"/>
</dbReference>
<keyword evidence="3" id="KW-1185">Reference proteome</keyword>
<dbReference type="SMART" id="SM00829">
    <property type="entry name" value="PKS_ER"/>
    <property type="match status" value="1"/>
</dbReference>
<dbReference type="Pfam" id="PF00107">
    <property type="entry name" value="ADH_zinc_N"/>
    <property type="match status" value="1"/>
</dbReference>
<dbReference type="InterPro" id="IPR013154">
    <property type="entry name" value="ADH-like_N"/>
</dbReference>
<dbReference type="InterPro" id="IPR011032">
    <property type="entry name" value="GroES-like_sf"/>
</dbReference>
<dbReference type="PANTHER" id="PTHR43677:SF4">
    <property type="entry name" value="QUINONE OXIDOREDUCTASE-LIKE PROTEIN 2"/>
    <property type="match status" value="1"/>
</dbReference>
<name>A0A6G7VRI6_9RHOB</name>
<evidence type="ECO:0000259" key="1">
    <source>
        <dbReference type="SMART" id="SM00829"/>
    </source>
</evidence>
<dbReference type="PANTHER" id="PTHR43677">
    <property type="entry name" value="SHORT-CHAIN DEHYDROGENASE/REDUCTASE"/>
    <property type="match status" value="1"/>
</dbReference>
<evidence type="ECO:0000313" key="3">
    <source>
        <dbReference type="Proteomes" id="UP000500791"/>
    </source>
</evidence>